<evidence type="ECO:0000313" key="1">
    <source>
        <dbReference type="EMBL" id="QMW06388.1"/>
    </source>
</evidence>
<reference evidence="1 2" key="1">
    <citation type="submission" date="2020-07" db="EMBL/GenBank/DDBJ databases">
        <title>Spirosoma foliorum sp. nov., isolated from the leaves on the Nejang mountain Korea, Republic of.</title>
        <authorList>
            <person name="Ho H."/>
            <person name="Lee Y.-J."/>
            <person name="Nurcahyanto D.-A."/>
            <person name="Kim S.-G."/>
        </authorList>
    </citation>
    <scope>NUCLEOTIDE SEQUENCE [LARGE SCALE GENOMIC DNA]</scope>
    <source>
        <strain evidence="1 2">PL0136</strain>
    </source>
</reference>
<proteinExistence type="predicted"/>
<organism evidence="1 2">
    <name type="scientific">Spirosoma foliorum</name>
    <dbReference type="NCBI Taxonomy" id="2710596"/>
    <lineage>
        <taxon>Bacteria</taxon>
        <taxon>Pseudomonadati</taxon>
        <taxon>Bacteroidota</taxon>
        <taxon>Cytophagia</taxon>
        <taxon>Cytophagales</taxon>
        <taxon>Cytophagaceae</taxon>
        <taxon>Spirosoma</taxon>
    </lineage>
</organism>
<dbReference type="KEGG" id="sfol:H3H32_16595"/>
<keyword evidence="2" id="KW-1185">Reference proteome</keyword>
<dbReference type="AlphaFoldDB" id="A0A7G5H5J6"/>
<evidence type="ECO:0000313" key="2">
    <source>
        <dbReference type="Proteomes" id="UP000515369"/>
    </source>
</evidence>
<dbReference type="RefSeq" id="WP_182463757.1">
    <property type="nucleotide sequence ID" value="NZ_CP059732.1"/>
</dbReference>
<protein>
    <submittedName>
        <fullName evidence="1">Uncharacterized protein</fullName>
    </submittedName>
</protein>
<accession>A0A7G5H5J6</accession>
<gene>
    <name evidence="1" type="ORF">H3H32_16595</name>
</gene>
<sequence length="68" mass="7288">MENNGDQNAFPLDLGEGMAQLGLTIREYFAAKAMVGIIAQDVNNQYTTKSIVSSAVALADALIEELNK</sequence>
<name>A0A7G5H5J6_9BACT</name>
<dbReference type="EMBL" id="CP059732">
    <property type="protein sequence ID" value="QMW06388.1"/>
    <property type="molecule type" value="Genomic_DNA"/>
</dbReference>
<dbReference type="Proteomes" id="UP000515369">
    <property type="component" value="Chromosome"/>
</dbReference>